<protein>
    <submittedName>
        <fullName evidence="1">Uncharacterized protein</fullName>
    </submittedName>
</protein>
<dbReference type="Gene3D" id="6.10.250.2790">
    <property type="match status" value="1"/>
</dbReference>
<keyword evidence="2" id="KW-1185">Reference proteome</keyword>
<sequence length="318" mass="35936">MTTDKKAEPISTASEALSMFFDEDFSPHAYLDALFTSTLSAGPNTPRLSKTKLTSVNSLQSLQSKCSNLLAHLDYYTNELTKDLEAKIRYLHSSSSIISYSYDNNNYNNNSNNNSNSNDENGIDKDLYVNNGTTRLENYIDNLSNAIHTLYDDVNMVNSQISELEYNRDESNSDRAILIKLSKLKKIKIKMLSILNIFETAKAITTTSLEDDGDNDNVTDLDKKIAPTTGDNNFKKNSEIVSINLDVFTNSLAILEDTIIDELNKSVQTQTRNDGIIRKIESLIELLPLFKNLGKFYISYNSFVSRLNDQKESYLNKF</sequence>
<evidence type="ECO:0000313" key="1">
    <source>
        <dbReference type="EMBL" id="ODV93349.1"/>
    </source>
</evidence>
<accession>A0A1E4TNP9</accession>
<dbReference type="AlphaFoldDB" id="A0A1E4TNP9"/>
<gene>
    <name evidence="1" type="ORF">PACTADRAFT_18842</name>
</gene>
<evidence type="ECO:0000313" key="2">
    <source>
        <dbReference type="Proteomes" id="UP000094236"/>
    </source>
</evidence>
<name>A0A1E4TNP9_PACTA</name>
<dbReference type="STRING" id="669874.A0A1E4TNP9"/>
<organism evidence="1 2">
    <name type="scientific">Pachysolen tannophilus NRRL Y-2460</name>
    <dbReference type="NCBI Taxonomy" id="669874"/>
    <lineage>
        <taxon>Eukaryota</taxon>
        <taxon>Fungi</taxon>
        <taxon>Dikarya</taxon>
        <taxon>Ascomycota</taxon>
        <taxon>Saccharomycotina</taxon>
        <taxon>Pichiomycetes</taxon>
        <taxon>Pachysolenaceae</taxon>
        <taxon>Pachysolen</taxon>
    </lineage>
</organism>
<dbReference type="Proteomes" id="UP000094236">
    <property type="component" value="Unassembled WGS sequence"/>
</dbReference>
<dbReference type="OrthoDB" id="4064682at2759"/>
<proteinExistence type="predicted"/>
<dbReference type="EMBL" id="KV454018">
    <property type="protein sequence ID" value="ODV93349.1"/>
    <property type="molecule type" value="Genomic_DNA"/>
</dbReference>
<reference evidence="2" key="1">
    <citation type="submission" date="2016-05" db="EMBL/GenBank/DDBJ databases">
        <title>Comparative genomics of biotechnologically important yeasts.</title>
        <authorList>
            <consortium name="DOE Joint Genome Institute"/>
            <person name="Riley R."/>
            <person name="Haridas S."/>
            <person name="Wolfe K.H."/>
            <person name="Lopes M.R."/>
            <person name="Hittinger C.T."/>
            <person name="Goker M."/>
            <person name="Salamov A."/>
            <person name="Wisecaver J."/>
            <person name="Long T.M."/>
            <person name="Aerts A.L."/>
            <person name="Barry K."/>
            <person name="Choi C."/>
            <person name="Clum A."/>
            <person name="Coughlan A.Y."/>
            <person name="Deshpande S."/>
            <person name="Douglass A.P."/>
            <person name="Hanson S.J."/>
            <person name="Klenk H.-P."/>
            <person name="Labutti K."/>
            <person name="Lapidus A."/>
            <person name="Lindquist E."/>
            <person name="Lipzen A."/>
            <person name="Meier-Kolthoff J.P."/>
            <person name="Ohm R.A."/>
            <person name="Otillar R.P."/>
            <person name="Pangilinan J."/>
            <person name="Peng Y."/>
            <person name="Rokas A."/>
            <person name="Rosa C.A."/>
            <person name="Scheuner C."/>
            <person name="Sibirny A.A."/>
            <person name="Slot J.C."/>
            <person name="Stielow J.B."/>
            <person name="Sun H."/>
            <person name="Kurtzman C.P."/>
            <person name="Blackwell M."/>
            <person name="Grigoriev I.V."/>
            <person name="Jeffries T.W."/>
        </authorList>
    </citation>
    <scope>NUCLEOTIDE SEQUENCE [LARGE SCALE GENOMIC DNA]</scope>
    <source>
        <strain evidence="2">NRRL Y-2460</strain>
    </source>
</reference>